<feature type="transmembrane region" description="Helical" evidence="6">
    <location>
        <begin position="279"/>
        <end position="301"/>
    </location>
</feature>
<feature type="transmembrane region" description="Helical" evidence="6">
    <location>
        <begin position="39"/>
        <end position="58"/>
    </location>
</feature>
<evidence type="ECO:0000256" key="4">
    <source>
        <dbReference type="ARBA" id="ARBA00022989"/>
    </source>
</evidence>
<reference evidence="7" key="1">
    <citation type="submission" date="2015-10" db="EMBL/GenBank/DDBJ databases">
        <authorList>
            <person name="Gilbert D.G."/>
        </authorList>
    </citation>
    <scope>NUCLEOTIDE SEQUENCE</scope>
</reference>
<feature type="transmembrane region" description="Helical" evidence="6">
    <location>
        <begin position="200"/>
        <end position="218"/>
    </location>
</feature>
<proteinExistence type="predicted"/>
<dbReference type="AlphaFoldDB" id="A0A170PLH5"/>
<dbReference type="EMBL" id="CZQC01000039">
    <property type="protein sequence ID" value="CUS41356.1"/>
    <property type="molecule type" value="Genomic_DNA"/>
</dbReference>
<evidence type="ECO:0000256" key="5">
    <source>
        <dbReference type="ARBA" id="ARBA00023136"/>
    </source>
</evidence>
<comment type="subcellular location">
    <subcellularLocation>
        <location evidence="1">Cell membrane</location>
        <topology evidence="1">Multi-pass membrane protein</topology>
    </subcellularLocation>
</comment>
<keyword evidence="2" id="KW-1003">Cell membrane</keyword>
<feature type="transmembrane region" description="Helical" evidence="6">
    <location>
        <begin position="148"/>
        <end position="168"/>
    </location>
</feature>
<evidence type="ECO:0000256" key="6">
    <source>
        <dbReference type="SAM" id="Phobius"/>
    </source>
</evidence>
<evidence type="ECO:0000256" key="1">
    <source>
        <dbReference type="ARBA" id="ARBA00004651"/>
    </source>
</evidence>
<feature type="transmembrane region" description="Helical" evidence="6">
    <location>
        <begin position="116"/>
        <end position="136"/>
    </location>
</feature>
<keyword evidence="3 6" id="KW-0812">Transmembrane</keyword>
<dbReference type="PANTHER" id="PTHR39087">
    <property type="entry name" value="UPF0104 MEMBRANE PROTEIN MJ1595"/>
    <property type="match status" value="1"/>
</dbReference>
<accession>A0A170PLH5</accession>
<keyword evidence="4 6" id="KW-1133">Transmembrane helix</keyword>
<evidence type="ECO:0000313" key="7">
    <source>
        <dbReference type="EMBL" id="CUS41356.1"/>
    </source>
</evidence>
<evidence type="ECO:0000256" key="3">
    <source>
        <dbReference type="ARBA" id="ARBA00022692"/>
    </source>
</evidence>
<dbReference type="PANTHER" id="PTHR39087:SF2">
    <property type="entry name" value="UPF0104 MEMBRANE PROTEIN MJ1595"/>
    <property type="match status" value="1"/>
</dbReference>
<protein>
    <submittedName>
        <fullName evidence="7">Uncharacterized protein</fullName>
    </submittedName>
</protein>
<organism evidence="7">
    <name type="scientific">hydrothermal vent metagenome</name>
    <dbReference type="NCBI Taxonomy" id="652676"/>
    <lineage>
        <taxon>unclassified sequences</taxon>
        <taxon>metagenomes</taxon>
        <taxon>ecological metagenomes</taxon>
    </lineage>
</organism>
<gene>
    <name evidence="7" type="ORF">MGWOODY_Tha1256</name>
</gene>
<evidence type="ECO:0000256" key="2">
    <source>
        <dbReference type="ARBA" id="ARBA00022475"/>
    </source>
</evidence>
<name>A0A170PLH5_9ZZZZ</name>
<sequence>MLKSWKFWLGCLLLIALLWLVERSYGWTAVLASWQSIPLDSLLVALTLIFISYILRAVRFYDFFYSNCRGHFVALTRLTVLHNFFNNLLPMRSGETAFPLLMKQYFNVPFRHSAPALLWLRLLDLYALLMLALLSLHSLWPVAQEIKIAVGATLVALPLLVLPLQIAIKEFLLGRESSWAQKASELMHALPDSAWSYSRALFWTIINWALKLAVYTWLLQQFTNIEFFQSWMGATAGELSSVLPIHGIAGAGTYEAGVLVGLLPWGVENDVALAAAVNLHLFVLGSTLLLTGLIAAATFAVKRPYAAD</sequence>
<keyword evidence="5 6" id="KW-0472">Membrane</keyword>
<feature type="transmembrane region" description="Helical" evidence="6">
    <location>
        <begin position="239"/>
        <end position="267"/>
    </location>
</feature>
<dbReference type="InterPro" id="IPR022791">
    <property type="entry name" value="L-PG_synthase/AglD"/>
</dbReference>
<dbReference type="GO" id="GO:0005886">
    <property type="term" value="C:plasma membrane"/>
    <property type="evidence" value="ECO:0007669"/>
    <property type="project" value="UniProtKB-SubCell"/>
</dbReference>
<dbReference type="Pfam" id="PF03706">
    <property type="entry name" value="LPG_synthase_TM"/>
    <property type="match status" value="1"/>
</dbReference>